<dbReference type="Gene3D" id="1.20.1280.50">
    <property type="match status" value="1"/>
</dbReference>
<dbReference type="SMART" id="SM00698">
    <property type="entry name" value="MORN"/>
    <property type="match status" value="6"/>
</dbReference>
<sequence length="365" mass="41525">MASERVVEDRGDETDFPPEVLLRIFSCLSGEDLLTRAALTCRYWHGLTQDEHLWRSLCMRDADGITLLSLLQPDEHKKEKDYTPNDLILLRSRDAFLEAKPQECSWLWLWRAQNVRPKPGVPFRGIGFETKDKAPSDSDTSGGPLPIWQYCGEWKDGKRHGYAISSPPPPPPFIVVPVTGGPPNGTWYHGRWENDTRKGQGKLVWRGGGYYVGEWHDGHQEGPGTLLTRNGFLFEGTWKGNELNGKGTKSWLENGKREVYTGDFQQTKAHGFGRREYGNGATYVGSYEKDRRVGRGVFTWPCGHQFAGEWKVGRRNGRLICPDGREFEQVWMEEKMQVDALHAPNETEVTAPELKIGDGLKWLHK</sequence>
<dbReference type="InterPro" id="IPR036047">
    <property type="entry name" value="F-box-like_dom_sf"/>
</dbReference>
<dbReference type="SUPFAM" id="SSF81383">
    <property type="entry name" value="F-box domain"/>
    <property type="match status" value="1"/>
</dbReference>
<keyword evidence="4" id="KW-1185">Reference proteome</keyword>
<protein>
    <submittedName>
        <fullName evidence="3">Fbox domain containing protein</fullName>
    </submittedName>
</protein>
<dbReference type="RefSeq" id="XP_004368165.1">
    <property type="nucleotide sequence ID" value="XM_004368108.1"/>
</dbReference>
<feature type="domain" description="F-box" evidence="2">
    <location>
        <begin position="10"/>
        <end position="57"/>
    </location>
</feature>
<dbReference type="SUPFAM" id="SSF82185">
    <property type="entry name" value="Histone H3 K4-specific methyltransferase SET7/9 N-terminal domain"/>
    <property type="match status" value="2"/>
</dbReference>
<dbReference type="Gene3D" id="2.20.110.10">
    <property type="entry name" value="Histone H3 K4-specific methyltransferase SET7/9 N-terminal domain"/>
    <property type="match status" value="2"/>
</dbReference>
<dbReference type="PANTHER" id="PTHR23084:SF263">
    <property type="entry name" value="MORN REPEAT-CONTAINING PROTEIN 1"/>
    <property type="match status" value="1"/>
</dbReference>
<dbReference type="PANTHER" id="PTHR23084">
    <property type="entry name" value="PHOSPHATIDYLINOSITOL-4-PHOSPHATE 5-KINASE RELATED"/>
    <property type="match status" value="1"/>
</dbReference>
<dbReference type="STRING" id="1257118.L8HJM5"/>
<dbReference type="InterPro" id="IPR003409">
    <property type="entry name" value="MORN"/>
</dbReference>
<dbReference type="EMBL" id="KB007805">
    <property type="protein sequence ID" value="ELR25410.1"/>
    <property type="molecule type" value="Genomic_DNA"/>
</dbReference>
<evidence type="ECO:0000313" key="4">
    <source>
        <dbReference type="Proteomes" id="UP000011083"/>
    </source>
</evidence>
<organism evidence="3 4">
    <name type="scientific">Acanthamoeba castellanii (strain ATCC 30010 / Neff)</name>
    <dbReference type="NCBI Taxonomy" id="1257118"/>
    <lineage>
        <taxon>Eukaryota</taxon>
        <taxon>Amoebozoa</taxon>
        <taxon>Discosea</taxon>
        <taxon>Longamoebia</taxon>
        <taxon>Centramoebida</taxon>
        <taxon>Acanthamoebidae</taxon>
        <taxon>Acanthamoeba</taxon>
    </lineage>
</organism>
<dbReference type="Pfam" id="PF12937">
    <property type="entry name" value="F-box-like"/>
    <property type="match status" value="1"/>
</dbReference>
<reference evidence="3 4" key="1">
    <citation type="journal article" date="2013" name="Genome Biol.">
        <title>Genome of Acanthamoeba castellanii highlights extensive lateral gene transfer and early evolution of tyrosine kinase signaling.</title>
        <authorList>
            <person name="Clarke M."/>
            <person name="Lohan A.J."/>
            <person name="Liu B."/>
            <person name="Lagkouvardos I."/>
            <person name="Roy S."/>
            <person name="Zafar N."/>
            <person name="Bertelli C."/>
            <person name="Schilde C."/>
            <person name="Kianianmomeni A."/>
            <person name="Burglin T.R."/>
            <person name="Frech C."/>
            <person name="Turcotte B."/>
            <person name="Kopec K.O."/>
            <person name="Synnott J.M."/>
            <person name="Choo C."/>
            <person name="Paponov I."/>
            <person name="Finkler A."/>
            <person name="Soon Heng Tan C."/>
            <person name="Hutchins A.P."/>
            <person name="Weinmeier T."/>
            <person name="Rattei T."/>
            <person name="Chu J.S."/>
            <person name="Gimenez G."/>
            <person name="Irimia M."/>
            <person name="Rigden D.J."/>
            <person name="Fitzpatrick D.A."/>
            <person name="Lorenzo-Morales J."/>
            <person name="Bateman A."/>
            <person name="Chiu C.H."/>
            <person name="Tang P."/>
            <person name="Hegemann P."/>
            <person name="Fromm H."/>
            <person name="Raoult D."/>
            <person name="Greub G."/>
            <person name="Miranda-Saavedra D."/>
            <person name="Chen N."/>
            <person name="Nash P."/>
            <person name="Ginger M.L."/>
            <person name="Horn M."/>
            <person name="Schaap P."/>
            <person name="Caler L."/>
            <person name="Loftus B."/>
        </authorList>
    </citation>
    <scope>NUCLEOTIDE SEQUENCE [LARGE SCALE GENOMIC DNA]</scope>
    <source>
        <strain evidence="3 4">Neff</strain>
    </source>
</reference>
<gene>
    <name evidence="3" type="ORF">ACA1_293710</name>
</gene>
<dbReference type="AlphaFoldDB" id="L8HJM5"/>
<dbReference type="InterPro" id="IPR001810">
    <property type="entry name" value="F-box_dom"/>
</dbReference>
<dbReference type="GeneID" id="14926463"/>
<dbReference type="KEGG" id="acan:ACA1_293710"/>
<proteinExistence type="predicted"/>
<evidence type="ECO:0000256" key="1">
    <source>
        <dbReference type="ARBA" id="ARBA00022737"/>
    </source>
</evidence>
<dbReference type="VEuPathDB" id="AmoebaDB:ACA1_293710"/>
<evidence type="ECO:0000313" key="3">
    <source>
        <dbReference type="EMBL" id="ELR25410.1"/>
    </source>
</evidence>
<accession>L8HJM5</accession>
<name>L8HJM5_ACACF</name>
<keyword evidence="1" id="KW-0677">Repeat</keyword>
<evidence type="ECO:0000259" key="2">
    <source>
        <dbReference type="PROSITE" id="PS50181"/>
    </source>
</evidence>
<dbReference type="Pfam" id="PF02493">
    <property type="entry name" value="MORN"/>
    <property type="match status" value="6"/>
</dbReference>
<dbReference type="PROSITE" id="PS50181">
    <property type="entry name" value="FBOX"/>
    <property type="match status" value="1"/>
</dbReference>
<dbReference type="Proteomes" id="UP000011083">
    <property type="component" value="Unassembled WGS sequence"/>
</dbReference>
<dbReference type="OrthoDB" id="300500at2759"/>